<dbReference type="GO" id="GO:0003700">
    <property type="term" value="F:DNA-binding transcription factor activity"/>
    <property type="evidence" value="ECO:0007669"/>
    <property type="project" value="InterPro"/>
</dbReference>
<dbReference type="eggNOG" id="COG1725">
    <property type="taxonomic scope" value="Bacteria"/>
</dbReference>
<name>D5WU75_KYRT2</name>
<reference evidence="5 6" key="1">
    <citation type="journal article" date="2011" name="Stand. Genomic Sci.">
        <title>Complete genome sequence of the thermophilic, hydrogen-oxidizing Bacillus tusciae type strain (T2) and reclassification in the new genus, Kyrpidia gen. nov. as Kyrpidia tusciae comb. nov. and emendation of the family Alicyclobacillaceae da Costa and Rainey, 2010.</title>
        <authorList>
            <person name="Klenk H.P."/>
            <person name="Lapidus A."/>
            <person name="Chertkov O."/>
            <person name="Copeland A."/>
            <person name="Del Rio T.G."/>
            <person name="Nolan M."/>
            <person name="Lucas S."/>
            <person name="Chen F."/>
            <person name="Tice H."/>
            <person name="Cheng J.F."/>
            <person name="Han C."/>
            <person name="Bruce D."/>
            <person name="Goodwin L."/>
            <person name="Pitluck S."/>
            <person name="Pati A."/>
            <person name="Ivanova N."/>
            <person name="Mavromatis K."/>
            <person name="Daum C."/>
            <person name="Chen A."/>
            <person name="Palaniappan K."/>
            <person name="Chang Y.J."/>
            <person name="Land M."/>
            <person name="Hauser L."/>
            <person name="Jeffries C.D."/>
            <person name="Detter J.C."/>
            <person name="Rohde M."/>
            <person name="Abt B."/>
            <person name="Pukall R."/>
            <person name="Goker M."/>
            <person name="Bristow J."/>
            <person name="Markowitz V."/>
            <person name="Hugenholtz P."/>
            <person name="Eisen J.A."/>
        </authorList>
    </citation>
    <scope>NUCLEOTIDE SEQUENCE [LARGE SCALE GENOMIC DNA]</scope>
    <source>
        <strain evidence="5 6">DSM 2912</strain>
    </source>
</reference>
<dbReference type="OrthoDB" id="362473at2"/>
<proteinExistence type="predicted"/>
<dbReference type="KEGG" id="bts:Btus_2672"/>
<dbReference type="RefSeq" id="WP_013076610.1">
    <property type="nucleotide sequence ID" value="NC_014098.1"/>
</dbReference>
<dbReference type="SUPFAM" id="SSF46785">
    <property type="entry name" value="Winged helix' DNA-binding domain"/>
    <property type="match status" value="1"/>
</dbReference>
<organism evidence="5 6">
    <name type="scientific">Kyrpidia tusciae (strain DSM 2912 / NBRC 15312 / T2)</name>
    <name type="common">Bacillus tusciae</name>
    <dbReference type="NCBI Taxonomy" id="562970"/>
    <lineage>
        <taxon>Bacteria</taxon>
        <taxon>Bacillati</taxon>
        <taxon>Bacillota</taxon>
        <taxon>Bacilli</taxon>
        <taxon>Bacillales</taxon>
        <taxon>Alicyclobacillaceae</taxon>
        <taxon>Kyrpidia</taxon>
    </lineage>
</organism>
<keyword evidence="2" id="KW-0238">DNA-binding</keyword>
<gene>
    <name evidence="5" type="ordered locus">Btus_2672</name>
</gene>
<dbReference type="Pfam" id="PF00392">
    <property type="entry name" value="GntR"/>
    <property type="match status" value="1"/>
</dbReference>
<dbReference type="PANTHER" id="PTHR38445:SF7">
    <property type="entry name" value="GNTR-FAMILY TRANSCRIPTIONAL REGULATOR"/>
    <property type="match status" value="1"/>
</dbReference>
<dbReference type="STRING" id="562970.Btus_2672"/>
<protein>
    <submittedName>
        <fullName evidence="5">Transcriptional regulator, GntR family</fullName>
    </submittedName>
</protein>
<keyword evidence="6" id="KW-1185">Reference proteome</keyword>
<keyword evidence="3" id="KW-0804">Transcription</keyword>
<evidence type="ECO:0000313" key="5">
    <source>
        <dbReference type="EMBL" id="ADG07327.1"/>
    </source>
</evidence>
<evidence type="ECO:0000256" key="2">
    <source>
        <dbReference type="ARBA" id="ARBA00023125"/>
    </source>
</evidence>
<evidence type="ECO:0000259" key="4">
    <source>
        <dbReference type="PROSITE" id="PS50949"/>
    </source>
</evidence>
<sequence>MNIILSNTSKEPIYEQIKRQIKEAVLRGELREGDPLPSIRQLARDLRISVITTKRAYDELEKEGLLVSVVGKGSFIAGQNPSFLREQRLKAIEEQLSAVVRECRAFGLGLEEIKAMLESLYEEER</sequence>
<evidence type="ECO:0000256" key="1">
    <source>
        <dbReference type="ARBA" id="ARBA00023015"/>
    </source>
</evidence>
<keyword evidence="1" id="KW-0805">Transcription regulation</keyword>
<dbReference type="AlphaFoldDB" id="D5WU75"/>
<dbReference type="HOGENOM" id="CLU_017584_10_4_9"/>
<accession>D5WU75</accession>
<dbReference type="PROSITE" id="PS50949">
    <property type="entry name" value="HTH_GNTR"/>
    <property type="match status" value="1"/>
</dbReference>
<dbReference type="CDD" id="cd07377">
    <property type="entry name" value="WHTH_GntR"/>
    <property type="match status" value="1"/>
</dbReference>
<feature type="domain" description="HTH gntR-type" evidence="4">
    <location>
        <begin position="11"/>
        <end position="79"/>
    </location>
</feature>
<dbReference type="GO" id="GO:0003677">
    <property type="term" value="F:DNA binding"/>
    <property type="evidence" value="ECO:0007669"/>
    <property type="project" value="UniProtKB-KW"/>
</dbReference>
<dbReference type="Proteomes" id="UP000002368">
    <property type="component" value="Chromosome"/>
</dbReference>
<dbReference type="Gene3D" id="1.10.10.10">
    <property type="entry name" value="Winged helix-like DNA-binding domain superfamily/Winged helix DNA-binding domain"/>
    <property type="match status" value="1"/>
</dbReference>
<dbReference type="PANTHER" id="PTHR38445">
    <property type="entry name" value="HTH-TYPE TRANSCRIPTIONAL REPRESSOR YTRA"/>
    <property type="match status" value="1"/>
</dbReference>
<dbReference type="InterPro" id="IPR000524">
    <property type="entry name" value="Tscrpt_reg_HTH_GntR"/>
</dbReference>
<dbReference type="InterPro" id="IPR036388">
    <property type="entry name" value="WH-like_DNA-bd_sf"/>
</dbReference>
<dbReference type="InterPro" id="IPR036390">
    <property type="entry name" value="WH_DNA-bd_sf"/>
</dbReference>
<dbReference type="EMBL" id="CP002017">
    <property type="protein sequence ID" value="ADG07327.1"/>
    <property type="molecule type" value="Genomic_DNA"/>
</dbReference>
<evidence type="ECO:0000256" key="3">
    <source>
        <dbReference type="ARBA" id="ARBA00023163"/>
    </source>
</evidence>
<evidence type="ECO:0000313" key="6">
    <source>
        <dbReference type="Proteomes" id="UP000002368"/>
    </source>
</evidence>
<dbReference type="SMART" id="SM00345">
    <property type="entry name" value="HTH_GNTR"/>
    <property type="match status" value="1"/>
</dbReference>